<dbReference type="OrthoDB" id="5149201at2"/>
<keyword evidence="2" id="KW-1185">Reference proteome</keyword>
<sequence>MREFKLLTGQRVIVVSDSASLRGVVDSATRTSLTLRDVESVGGPSPYPVDGVVIVPVSKINYVQVT</sequence>
<gene>
    <name evidence="1" type="ORF">D6T64_12075</name>
</gene>
<dbReference type="AlphaFoldDB" id="A0A3A5MLX3"/>
<dbReference type="EMBL" id="QZVS01000085">
    <property type="protein sequence ID" value="RJT88118.1"/>
    <property type="molecule type" value="Genomic_DNA"/>
</dbReference>
<comment type="caution">
    <text evidence="1">The sequence shown here is derived from an EMBL/GenBank/DDBJ whole genome shotgun (WGS) entry which is preliminary data.</text>
</comment>
<dbReference type="Proteomes" id="UP000272015">
    <property type="component" value="Unassembled WGS sequence"/>
</dbReference>
<organism evidence="1 2">
    <name type="scientific">Cryobacterium melibiosiphilum</name>
    <dbReference type="NCBI Taxonomy" id="995039"/>
    <lineage>
        <taxon>Bacteria</taxon>
        <taxon>Bacillati</taxon>
        <taxon>Actinomycetota</taxon>
        <taxon>Actinomycetes</taxon>
        <taxon>Micrococcales</taxon>
        <taxon>Microbacteriaceae</taxon>
        <taxon>Cryobacterium</taxon>
    </lineage>
</organism>
<reference evidence="1 2" key="1">
    <citation type="submission" date="2018-09" db="EMBL/GenBank/DDBJ databases">
        <title>Novel species of Cryobacterium.</title>
        <authorList>
            <person name="Liu Q."/>
            <person name="Xin Y.-H."/>
        </authorList>
    </citation>
    <scope>NUCLEOTIDE SEQUENCE [LARGE SCALE GENOMIC DNA]</scope>
    <source>
        <strain evidence="1 2">Hh39</strain>
    </source>
</reference>
<dbReference type="RefSeq" id="WP_119974926.1">
    <property type="nucleotide sequence ID" value="NZ_JBHSQA010000012.1"/>
</dbReference>
<accession>A0A3A5MLX3</accession>
<evidence type="ECO:0000313" key="1">
    <source>
        <dbReference type="EMBL" id="RJT88118.1"/>
    </source>
</evidence>
<name>A0A3A5MLX3_9MICO</name>
<evidence type="ECO:0000313" key="2">
    <source>
        <dbReference type="Proteomes" id="UP000272015"/>
    </source>
</evidence>
<protein>
    <submittedName>
        <fullName evidence="1">Uncharacterized protein</fullName>
    </submittedName>
</protein>
<proteinExistence type="predicted"/>